<dbReference type="Pfam" id="PF00428">
    <property type="entry name" value="Ribosomal_60s"/>
    <property type="match status" value="1"/>
</dbReference>
<dbReference type="InterPro" id="IPR051238">
    <property type="entry name" value="GDSL_esterase/lipase"/>
</dbReference>
<organism evidence="10 11">
    <name type="scientific">Hibiscus sabdariffa</name>
    <name type="common">roselle</name>
    <dbReference type="NCBI Taxonomy" id="183260"/>
    <lineage>
        <taxon>Eukaryota</taxon>
        <taxon>Viridiplantae</taxon>
        <taxon>Streptophyta</taxon>
        <taxon>Embryophyta</taxon>
        <taxon>Tracheophyta</taxon>
        <taxon>Spermatophyta</taxon>
        <taxon>Magnoliopsida</taxon>
        <taxon>eudicotyledons</taxon>
        <taxon>Gunneridae</taxon>
        <taxon>Pentapetalae</taxon>
        <taxon>rosids</taxon>
        <taxon>malvids</taxon>
        <taxon>Malvales</taxon>
        <taxon>Malvaceae</taxon>
        <taxon>Malvoideae</taxon>
        <taxon>Hibiscus</taxon>
    </lineage>
</organism>
<reference evidence="10 11" key="1">
    <citation type="journal article" date="2024" name="G3 (Bethesda)">
        <title>Genome assembly of Hibiscus sabdariffa L. provides insights into metabolisms of medicinal natural products.</title>
        <authorList>
            <person name="Kim T."/>
        </authorList>
    </citation>
    <scope>NUCLEOTIDE SEQUENCE [LARGE SCALE GENOMIC DNA]</scope>
    <source>
        <strain evidence="10">TK-2024</strain>
        <tissue evidence="10">Old leaves</tissue>
    </source>
</reference>
<keyword evidence="4 9" id="KW-0732">Signal</keyword>
<evidence type="ECO:0000256" key="7">
    <source>
        <dbReference type="ARBA" id="ARBA00023098"/>
    </source>
</evidence>
<dbReference type="InterPro" id="IPR035669">
    <property type="entry name" value="SGNH_plant_lipase-like"/>
</dbReference>
<evidence type="ECO:0008006" key="12">
    <source>
        <dbReference type="Google" id="ProtNLM"/>
    </source>
</evidence>
<sequence length="494" mass="52694">MVNLASKFQAQPWWLLLVSSLLVSNIHPRANAEPQVPCYFIFGDSLSDSGNNNDLATTAKVNYSPYGIDFPEGHTGRFCNGRTMQDIIVQLLGFQEFIPPFATARGQEILKGVNYASGSAGILNESGQQLGENVNMNMQLSNHQTVTARITEMLGKCSASKLLKKCIYAVQIGSNDYINNYFLPEVYNSSSLFTPQQYAAYLIQQYSQQIETLYNDGARMLALFGIGSIGCTPNAMAIHGTDGSTCVEKMNSAAQLFNERLITLVDELNSNFTDAKFTYLNPSGISSTNSLVFTVANTSCCEIGSNGELCVPGSEPCGERSQYVFWDAFHPSDAWNEIIAAEAYASEFSGQAYPLNIKKMARLQSNNVADGDICEIGENHSNMSSGGEWSAKQLEGEIESSAASTYELQRKLVQAAAACDSSGGVTSSFSVVTPSSAVFQVVIGGGGGGGFIGGGAGASAPAGGAAAAAEAPEAEEKKEEKEESDDDMGFSLFD</sequence>
<evidence type="ECO:0000256" key="8">
    <source>
        <dbReference type="SAM" id="MobiDB-lite"/>
    </source>
</evidence>
<evidence type="ECO:0000256" key="4">
    <source>
        <dbReference type="ARBA" id="ARBA00022729"/>
    </source>
</evidence>
<dbReference type="InterPro" id="IPR036514">
    <property type="entry name" value="SGNH_hydro_sf"/>
</dbReference>
<keyword evidence="5" id="KW-0378">Hydrolase</keyword>
<evidence type="ECO:0000256" key="3">
    <source>
        <dbReference type="ARBA" id="ARBA00022525"/>
    </source>
</evidence>
<evidence type="ECO:0000256" key="2">
    <source>
        <dbReference type="ARBA" id="ARBA00008668"/>
    </source>
</evidence>
<dbReference type="PANTHER" id="PTHR45650:SF85">
    <property type="entry name" value="LIPASE_ACYLHYDROLASE SUPERFAMILY PROTEIN, PUTATIVE-RELATED"/>
    <property type="match status" value="1"/>
</dbReference>
<gene>
    <name evidence="10" type="ORF">V6N12_034326</name>
</gene>
<dbReference type="EMBL" id="JBBPBM010000576">
    <property type="protein sequence ID" value="KAK8494023.1"/>
    <property type="molecule type" value="Genomic_DNA"/>
</dbReference>
<evidence type="ECO:0000256" key="5">
    <source>
        <dbReference type="ARBA" id="ARBA00022801"/>
    </source>
</evidence>
<evidence type="ECO:0000256" key="6">
    <source>
        <dbReference type="ARBA" id="ARBA00022963"/>
    </source>
</evidence>
<keyword evidence="11" id="KW-1185">Reference proteome</keyword>
<comment type="caution">
    <text evidence="10">The sequence shown here is derived from an EMBL/GenBank/DDBJ whole genome shotgun (WGS) entry which is preliminary data.</text>
</comment>
<comment type="subcellular location">
    <subcellularLocation>
        <location evidence="1">Secreted</location>
    </subcellularLocation>
</comment>
<keyword evidence="3" id="KW-0964">Secreted</keyword>
<name>A0ABR2AKX4_9ROSI</name>
<dbReference type="CDD" id="cd01837">
    <property type="entry name" value="SGNH_plant_lipase_like"/>
    <property type="match status" value="1"/>
</dbReference>
<evidence type="ECO:0000256" key="9">
    <source>
        <dbReference type="SAM" id="SignalP"/>
    </source>
</evidence>
<dbReference type="Gene3D" id="3.40.50.1110">
    <property type="entry name" value="SGNH hydrolase"/>
    <property type="match status" value="1"/>
</dbReference>
<keyword evidence="6" id="KW-0442">Lipid degradation</keyword>
<dbReference type="Pfam" id="PF00657">
    <property type="entry name" value="Lipase_GDSL"/>
    <property type="match status" value="1"/>
</dbReference>
<comment type="similarity">
    <text evidence="2">Belongs to the 'GDSL' lipolytic enzyme family.</text>
</comment>
<protein>
    <recommendedName>
        <fullName evidence="12">GDSL esterase/lipase</fullName>
    </recommendedName>
</protein>
<evidence type="ECO:0000313" key="10">
    <source>
        <dbReference type="EMBL" id="KAK8494023.1"/>
    </source>
</evidence>
<dbReference type="InterPro" id="IPR001087">
    <property type="entry name" value="GDSL"/>
</dbReference>
<feature type="chain" id="PRO_5047128523" description="GDSL esterase/lipase" evidence="9">
    <location>
        <begin position="33"/>
        <end position="494"/>
    </location>
</feature>
<dbReference type="Proteomes" id="UP001472677">
    <property type="component" value="Unassembled WGS sequence"/>
</dbReference>
<proteinExistence type="inferred from homology"/>
<evidence type="ECO:0000256" key="1">
    <source>
        <dbReference type="ARBA" id="ARBA00004613"/>
    </source>
</evidence>
<accession>A0ABR2AKX4</accession>
<feature type="compositionally biased region" description="Low complexity" evidence="8">
    <location>
        <begin position="458"/>
        <end position="471"/>
    </location>
</feature>
<dbReference type="SUPFAM" id="SSF52266">
    <property type="entry name" value="SGNH hydrolase"/>
    <property type="match status" value="1"/>
</dbReference>
<feature type="signal peptide" evidence="9">
    <location>
        <begin position="1"/>
        <end position="32"/>
    </location>
</feature>
<dbReference type="PANTHER" id="PTHR45650">
    <property type="entry name" value="GDSL-LIKE LIPASE/ACYLHYDROLASE-RELATED"/>
    <property type="match status" value="1"/>
</dbReference>
<feature type="region of interest" description="Disordered" evidence="8">
    <location>
        <begin position="453"/>
        <end position="494"/>
    </location>
</feature>
<keyword evidence="7" id="KW-0443">Lipid metabolism</keyword>
<evidence type="ECO:0000313" key="11">
    <source>
        <dbReference type="Proteomes" id="UP001472677"/>
    </source>
</evidence>